<reference evidence="1 2" key="1">
    <citation type="submission" date="2020-04" db="EMBL/GenBank/DDBJ databases">
        <title>Paraburkholderia sp. RP-4-7 isolated from soil.</title>
        <authorList>
            <person name="Dahal R.H."/>
        </authorList>
    </citation>
    <scope>NUCLEOTIDE SEQUENCE [LARGE SCALE GENOMIC DNA]</scope>
    <source>
        <strain evidence="1 2">RP-4-7</strain>
    </source>
</reference>
<sequence length="105" mass="11258">MNIEQATFERIVGDAAALLDAKHAHVQTITSGGKPVPFRIGLATVSNALWQAPEANGISVGAAVDLKWVGDFLKQHQDLLGVSVEVGDDSIHIKRVGLVDDRHPR</sequence>
<name>A0A848IK34_9BURK</name>
<protein>
    <submittedName>
        <fullName evidence="1">Uncharacterized protein</fullName>
    </submittedName>
</protein>
<gene>
    <name evidence="1" type="ORF">HHL24_26485</name>
</gene>
<dbReference type="AlphaFoldDB" id="A0A848IK34"/>
<dbReference type="EMBL" id="JABBGJ010000031">
    <property type="protein sequence ID" value="NMM01473.1"/>
    <property type="molecule type" value="Genomic_DNA"/>
</dbReference>
<keyword evidence="2" id="KW-1185">Reference proteome</keyword>
<organism evidence="1 2">
    <name type="scientific">Paraburkholderia polaris</name>
    <dbReference type="NCBI Taxonomy" id="2728848"/>
    <lineage>
        <taxon>Bacteria</taxon>
        <taxon>Pseudomonadati</taxon>
        <taxon>Pseudomonadota</taxon>
        <taxon>Betaproteobacteria</taxon>
        <taxon>Burkholderiales</taxon>
        <taxon>Burkholderiaceae</taxon>
        <taxon>Paraburkholderia</taxon>
    </lineage>
</organism>
<dbReference type="Proteomes" id="UP000544134">
    <property type="component" value="Unassembled WGS sequence"/>
</dbReference>
<evidence type="ECO:0000313" key="2">
    <source>
        <dbReference type="Proteomes" id="UP000544134"/>
    </source>
</evidence>
<dbReference type="RefSeq" id="WP_169488311.1">
    <property type="nucleotide sequence ID" value="NZ_JABBGJ010000031.1"/>
</dbReference>
<proteinExistence type="predicted"/>
<evidence type="ECO:0000313" key="1">
    <source>
        <dbReference type="EMBL" id="NMM01473.1"/>
    </source>
</evidence>
<accession>A0A848IK34</accession>
<comment type="caution">
    <text evidence="1">The sequence shown here is derived from an EMBL/GenBank/DDBJ whole genome shotgun (WGS) entry which is preliminary data.</text>
</comment>